<name>A0A5D4NRW7_9BACI</name>
<dbReference type="PANTHER" id="PTHR43877:SF5">
    <property type="entry name" value="BLL8307 PROTEIN"/>
    <property type="match status" value="1"/>
</dbReference>
<dbReference type="InterPro" id="IPR016181">
    <property type="entry name" value="Acyl_CoA_acyltransferase"/>
</dbReference>
<keyword evidence="2" id="KW-0012">Acyltransferase</keyword>
<evidence type="ECO:0000313" key="5">
    <source>
        <dbReference type="Proteomes" id="UP000322267"/>
    </source>
</evidence>
<evidence type="ECO:0000259" key="3">
    <source>
        <dbReference type="PROSITE" id="PS51186"/>
    </source>
</evidence>
<protein>
    <submittedName>
        <fullName evidence="4">GNAT family N-acetyltransferase</fullName>
    </submittedName>
</protein>
<dbReference type="Gene3D" id="3.40.630.30">
    <property type="match status" value="1"/>
</dbReference>
<keyword evidence="1 4" id="KW-0808">Transferase</keyword>
<sequence length="151" mass="17069">MEIKVDDLTGDAIQELIMDHLRNMEMHSPAESRHALDLEGLRKPEVTLWSAWDGGELVGCGALKELDSRHGEIKSMKTSPIHLRKGVSRGLLLYIIDEAKKRGYIRLSLETGSMIAFEPARNLYEGFGFHYCGPFGDYIEDPNSLFMTKEL</sequence>
<dbReference type="InterPro" id="IPR050832">
    <property type="entry name" value="Bact_Acetyltransf"/>
</dbReference>
<gene>
    <name evidence="4" type="ORF">FZC78_09790</name>
</gene>
<dbReference type="EMBL" id="VTEI01000004">
    <property type="protein sequence ID" value="TYS16917.1"/>
    <property type="molecule type" value="Genomic_DNA"/>
</dbReference>
<dbReference type="Proteomes" id="UP000322267">
    <property type="component" value="Unassembled WGS sequence"/>
</dbReference>
<dbReference type="AlphaFoldDB" id="A0A5D4NRW7"/>
<reference evidence="4 5" key="1">
    <citation type="submission" date="2019-08" db="EMBL/GenBank/DDBJ databases">
        <title>Bacillus genomes from the desert of Cuatro Cienegas, Coahuila.</title>
        <authorList>
            <person name="Olmedo-Alvarez G."/>
        </authorList>
    </citation>
    <scope>NUCLEOTIDE SEQUENCE [LARGE SCALE GENOMIC DNA]</scope>
    <source>
        <strain evidence="4 5">CH34_1T</strain>
    </source>
</reference>
<evidence type="ECO:0000256" key="2">
    <source>
        <dbReference type="ARBA" id="ARBA00023315"/>
    </source>
</evidence>
<evidence type="ECO:0000313" key="4">
    <source>
        <dbReference type="EMBL" id="TYS16917.1"/>
    </source>
</evidence>
<dbReference type="PANTHER" id="PTHR43877">
    <property type="entry name" value="AMINOALKYLPHOSPHONATE N-ACETYLTRANSFERASE-RELATED-RELATED"/>
    <property type="match status" value="1"/>
</dbReference>
<dbReference type="InterPro" id="IPR000182">
    <property type="entry name" value="GNAT_dom"/>
</dbReference>
<proteinExistence type="predicted"/>
<dbReference type="PROSITE" id="PS51186">
    <property type="entry name" value="GNAT"/>
    <property type="match status" value="1"/>
</dbReference>
<dbReference type="RefSeq" id="WP_148939533.1">
    <property type="nucleotide sequence ID" value="NZ_VTEI01000004.1"/>
</dbReference>
<dbReference type="SUPFAM" id="SSF55729">
    <property type="entry name" value="Acyl-CoA N-acyltransferases (Nat)"/>
    <property type="match status" value="1"/>
</dbReference>
<dbReference type="OrthoDB" id="9803233at2"/>
<feature type="domain" description="N-acetyltransferase" evidence="3">
    <location>
        <begin position="3"/>
        <end position="151"/>
    </location>
</feature>
<dbReference type="GO" id="GO:0016747">
    <property type="term" value="F:acyltransferase activity, transferring groups other than amino-acyl groups"/>
    <property type="evidence" value="ECO:0007669"/>
    <property type="project" value="InterPro"/>
</dbReference>
<comment type="caution">
    <text evidence="4">The sequence shown here is derived from an EMBL/GenBank/DDBJ whole genome shotgun (WGS) entry which is preliminary data.</text>
</comment>
<organism evidence="4 5">
    <name type="scientific">Rossellomorea vietnamensis</name>
    <dbReference type="NCBI Taxonomy" id="218284"/>
    <lineage>
        <taxon>Bacteria</taxon>
        <taxon>Bacillati</taxon>
        <taxon>Bacillota</taxon>
        <taxon>Bacilli</taxon>
        <taxon>Bacillales</taxon>
        <taxon>Bacillaceae</taxon>
        <taxon>Rossellomorea</taxon>
    </lineage>
</organism>
<evidence type="ECO:0000256" key="1">
    <source>
        <dbReference type="ARBA" id="ARBA00022679"/>
    </source>
</evidence>
<dbReference type="Pfam" id="PF00583">
    <property type="entry name" value="Acetyltransf_1"/>
    <property type="match status" value="1"/>
</dbReference>
<accession>A0A5D4NRW7</accession>